<sequence length="407" mass="46141">MPVEWKKAPRFKPAVILKKIEGVRSINPEGGVSFSGFELEEYLPTLQSMLEFPAAAVDVSASTLVWRGLTKVGTELTPESFLAAINKELKEQLATKEESNTFLTSLSLDSRNASQRITINGSKVQILSGDYARRFKSRNELLKMYSREVEPTPMSYCKVAVNIKAKSPAAAVSKAFRVLDLQRSLWCLMGNSRMQMTFGKPSLEPINVVRLGSEHTLHLSSGEPAFDGIWFEPGFSEASVFRMEKPDVIKLNSRWARRRVAICPYGEHLASSLVRFVRALDHSDANTAFLRLWGAIEALTTPGQADYDKVVRRCSFIFKDALFHRQVLEHLREFRNANIHAGEESDSARTHCFQLQLYYVNLIWFHIRNATFFRSLDEANAFLDSPSNLKDLTRKIQLTRKAIRFIG</sequence>
<evidence type="ECO:0000313" key="2">
    <source>
        <dbReference type="Proteomes" id="UP001165044"/>
    </source>
</evidence>
<proteinExistence type="predicted"/>
<dbReference type="RefSeq" id="WP_285610326.1">
    <property type="nucleotide sequence ID" value="NZ_BSDC01000004.1"/>
</dbReference>
<reference evidence="1" key="1">
    <citation type="journal article" date="2023" name="Antonie Van Leeuwenhoek">
        <title>Mesoterricola silvestris gen. nov., sp. nov., Mesoterricola sediminis sp. nov., Geothrix oryzae sp. nov., Geothrix edaphica sp. nov., Geothrix rubra sp. nov., and Geothrix limicola sp. nov., six novel members of Acidobacteriota isolated from soils.</title>
        <authorList>
            <person name="Itoh H."/>
            <person name="Sugisawa Y."/>
            <person name="Mise K."/>
            <person name="Xu Z."/>
            <person name="Kuniyasu M."/>
            <person name="Ushijima N."/>
            <person name="Kawano K."/>
            <person name="Kobayashi E."/>
            <person name="Shiratori Y."/>
            <person name="Masuda Y."/>
            <person name="Senoo K."/>
        </authorList>
    </citation>
    <scope>NUCLEOTIDE SEQUENCE</scope>
    <source>
        <strain evidence="1">Red802</strain>
    </source>
</reference>
<gene>
    <name evidence="1" type="ORF">GETHED_27800</name>
</gene>
<dbReference type="EMBL" id="BSDC01000004">
    <property type="protein sequence ID" value="GLH68416.1"/>
    <property type="molecule type" value="Genomic_DNA"/>
</dbReference>
<evidence type="ECO:0008006" key="3">
    <source>
        <dbReference type="Google" id="ProtNLM"/>
    </source>
</evidence>
<keyword evidence="2" id="KW-1185">Reference proteome</keyword>
<organism evidence="1 2">
    <name type="scientific">Geothrix edaphica</name>
    <dbReference type="NCBI Taxonomy" id="2927976"/>
    <lineage>
        <taxon>Bacteria</taxon>
        <taxon>Pseudomonadati</taxon>
        <taxon>Acidobacteriota</taxon>
        <taxon>Holophagae</taxon>
        <taxon>Holophagales</taxon>
        <taxon>Holophagaceae</taxon>
        <taxon>Geothrix</taxon>
    </lineage>
</organism>
<evidence type="ECO:0000313" key="1">
    <source>
        <dbReference type="EMBL" id="GLH68416.1"/>
    </source>
</evidence>
<protein>
    <recommendedName>
        <fullName evidence="3">Apea-like HEPN domain-containing protein</fullName>
    </recommendedName>
</protein>
<accession>A0ABQ5Q1X9</accession>
<name>A0ABQ5Q1X9_9BACT</name>
<comment type="caution">
    <text evidence="1">The sequence shown here is derived from an EMBL/GenBank/DDBJ whole genome shotgun (WGS) entry which is preliminary data.</text>
</comment>
<dbReference type="Proteomes" id="UP001165044">
    <property type="component" value="Unassembled WGS sequence"/>
</dbReference>